<dbReference type="InterPro" id="IPR038718">
    <property type="entry name" value="SNF2-like_sf"/>
</dbReference>
<feature type="domain" description="Chromo" evidence="10">
    <location>
        <begin position="282"/>
        <end position="359"/>
    </location>
</feature>
<keyword evidence="5" id="KW-0862">Zinc</keyword>
<dbReference type="PROSITE" id="PS50016">
    <property type="entry name" value="ZF_PHD_2"/>
    <property type="match status" value="1"/>
</dbReference>
<comment type="subcellular location">
    <subcellularLocation>
        <location evidence="1">Nucleus</location>
    </subcellularLocation>
</comment>
<dbReference type="InParanoid" id="A0A1Q3BJ60"/>
<dbReference type="Gene3D" id="3.40.50.300">
    <property type="entry name" value="P-loop containing nucleotide triphosphate hydrolases"/>
    <property type="match status" value="1"/>
</dbReference>
<dbReference type="InterPro" id="IPR000953">
    <property type="entry name" value="Chromo/chromo_shadow_dom"/>
</dbReference>
<feature type="domain" description="PHD-type" evidence="11">
    <location>
        <begin position="153"/>
        <end position="202"/>
    </location>
</feature>
<dbReference type="SMART" id="SM00298">
    <property type="entry name" value="CHROMO"/>
    <property type="match status" value="2"/>
</dbReference>
<dbReference type="PROSITE" id="PS01359">
    <property type="entry name" value="ZF_PHD_1"/>
    <property type="match status" value="1"/>
</dbReference>
<dbReference type="Gene3D" id="3.30.40.10">
    <property type="entry name" value="Zinc/RING finger domain, C3HC4 (zinc finger)"/>
    <property type="match status" value="1"/>
</dbReference>
<dbReference type="STRING" id="3775.A0A1Q3BJ60"/>
<dbReference type="Gene3D" id="2.40.50.40">
    <property type="match status" value="2"/>
</dbReference>
<keyword evidence="2" id="KW-0479">Metal-binding</keyword>
<protein>
    <submittedName>
        <fullName evidence="12">SNF2_N domain-containing protein/Chromo domain-containing protein</fullName>
    </submittedName>
</protein>
<dbReference type="GO" id="GO:0003682">
    <property type="term" value="F:chromatin binding"/>
    <property type="evidence" value="ECO:0007669"/>
    <property type="project" value="TreeGrafter"/>
</dbReference>
<dbReference type="InterPro" id="IPR019786">
    <property type="entry name" value="Zinc_finger_PHD-type_CS"/>
</dbReference>
<dbReference type="Gene3D" id="3.40.50.10810">
    <property type="entry name" value="Tandem AAA-ATPase domain"/>
    <property type="match status" value="1"/>
</dbReference>
<dbReference type="Proteomes" id="UP000187406">
    <property type="component" value="Unassembled WGS sequence"/>
</dbReference>
<evidence type="ECO:0000256" key="7">
    <source>
        <dbReference type="ARBA" id="ARBA00023242"/>
    </source>
</evidence>
<dbReference type="GO" id="GO:0000785">
    <property type="term" value="C:chromatin"/>
    <property type="evidence" value="ECO:0007669"/>
    <property type="project" value="TreeGrafter"/>
</dbReference>
<evidence type="ECO:0000256" key="6">
    <source>
        <dbReference type="ARBA" id="ARBA00022840"/>
    </source>
</evidence>
<keyword evidence="13" id="KW-1185">Reference proteome</keyword>
<proteinExistence type="predicted"/>
<evidence type="ECO:0000256" key="4">
    <source>
        <dbReference type="ARBA" id="ARBA00022771"/>
    </source>
</evidence>
<dbReference type="Pfam" id="PF25029">
    <property type="entry name" value="MOM1"/>
    <property type="match status" value="1"/>
</dbReference>
<feature type="compositionally biased region" description="Basic and acidic residues" evidence="9">
    <location>
        <begin position="1183"/>
        <end position="1194"/>
    </location>
</feature>
<dbReference type="EMBL" id="BDDD01000590">
    <property type="protein sequence ID" value="GAV67872.1"/>
    <property type="molecule type" value="Genomic_DNA"/>
</dbReference>
<dbReference type="GO" id="GO:0016887">
    <property type="term" value="F:ATP hydrolysis activity"/>
    <property type="evidence" value="ECO:0007669"/>
    <property type="project" value="TreeGrafter"/>
</dbReference>
<evidence type="ECO:0000259" key="11">
    <source>
        <dbReference type="PROSITE" id="PS50016"/>
    </source>
</evidence>
<feature type="region of interest" description="Disordered" evidence="9">
    <location>
        <begin position="1212"/>
        <end position="1236"/>
    </location>
</feature>
<dbReference type="GO" id="GO:0003677">
    <property type="term" value="F:DNA binding"/>
    <property type="evidence" value="ECO:0007669"/>
    <property type="project" value="TreeGrafter"/>
</dbReference>
<name>A0A1Q3BJ60_CEPFO</name>
<evidence type="ECO:0000259" key="10">
    <source>
        <dbReference type="PROSITE" id="PS50013"/>
    </source>
</evidence>
<keyword evidence="6" id="KW-0067">ATP-binding</keyword>
<dbReference type="SUPFAM" id="SSF52540">
    <property type="entry name" value="P-loop containing nucleoside triphosphate hydrolases"/>
    <property type="match status" value="1"/>
</dbReference>
<evidence type="ECO:0000256" key="3">
    <source>
        <dbReference type="ARBA" id="ARBA00022741"/>
    </source>
</evidence>
<dbReference type="PANTHER" id="PTHR45623:SF51">
    <property type="entry name" value="DNA HELICASE CHROMATIN REGULATOR PHD FAMILY-RELATED"/>
    <property type="match status" value="1"/>
</dbReference>
<dbReference type="InterPro" id="IPR023780">
    <property type="entry name" value="Chromo_domain"/>
</dbReference>
<feature type="region of interest" description="Disordered" evidence="9">
    <location>
        <begin position="1176"/>
        <end position="1198"/>
    </location>
</feature>
<dbReference type="InterPro" id="IPR013083">
    <property type="entry name" value="Znf_RING/FYVE/PHD"/>
</dbReference>
<dbReference type="GO" id="GO:0140658">
    <property type="term" value="F:ATP-dependent chromatin remodeler activity"/>
    <property type="evidence" value="ECO:0007669"/>
    <property type="project" value="TreeGrafter"/>
</dbReference>
<evidence type="ECO:0000256" key="2">
    <source>
        <dbReference type="ARBA" id="ARBA00022723"/>
    </source>
</evidence>
<dbReference type="GO" id="GO:0005634">
    <property type="term" value="C:nucleus"/>
    <property type="evidence" value="ECO:0007669"/>
    <property type="project" value="TreeGrafter"/>
</dbReference>
<accession>A0A1Q3BJ60</accession>
<dbReference type="InterPro" id="IPR001965">
    <property type="entry name" value="Znf_PHD"/>
</dbReference>
<dbReference type="OrthoDB" id="885191at2759"/>
<dbReference type="InterPro" id="IPR019787">
    <property type="entry name" value="Znf_PHD-finger"/>
</dbReference>
<evidence type="ECO:0000313" key="13">
    <source>
        <dbReference type="Proteomes" id="UP000187406"/>
    </source>
</evidence>
<evidence type="ECO:0000313" key="12">
    <source>
        <dbReference type="EMBL" id="GAV67872.1"/>
    </source>
</evidence>
<dbReference type="PROSITE" id="PS50013">
    <property type="entry name" value="CHROMO_2"/>
    <property type="match status" value="2"/>
</dbReference>
<dbReference type="SUPFAM" id="SSF54160">
    <property type="entry name" value="Chromo domain-like"/>
    <property type="match status" value="2"/>
</dbReference>
<evidence type="ECO:0000256" key="1">
    <source>
        <dbReference type="ARBA" id="ARBA00004123"/>
    </source>
</evidence>
<dbReference type="Pfam" id="PF00176">
    <property type="entry name" value="SNF2-rel_dom"/>
    <property type="match status" value="1"/>
</dbReference>
<feature type="domain" description="Chromo" evidence="10">
    <location>
        <begin position="213"/>
        <end position="280"/>
    </location>
</feature>
<keyword evidence="7" id="KW-0539">Nucleus</keyword>
<dbReference type="InterPro" id="IPR016197">
    <property type="entry name" value="Chromo-like_dom_sf"/>
</dbReference>
<evidence type="ECO:0000256" key="8">
    <source>
        <dbReference type="PROSITE-ProRule" id="PRU00146"/>
    </source>
</evidence>
<dbReference type="GO" id="GO:0042393">
    <property type="term" value="F:histone binding"/>
    <property type="evidence" value="ECO:0007669"/>
    <property type="project" value="TreeGrafter"/>
</dbReference>
<evidence type="ECO:0000256" key="9">
    <source>
        <dbReference type="SAM" id="MobiDB-lite"/>
    </source>
</evidence>
<evidence type="ECO:0000256" key="5">
    <source>
        <dbReference type="ARBA" id="ARBA00022833"/>
    </source>
</evidence>
<sequence>MSLNARSYRKWLGSRARKSKVPDLLLGKRFLPSQGGQKITGADASEEVEEHVGESCLSCAKRQRVELDSKQQHHSCDAEQGPDPHGTSFLKVVCEASVARSPSKEKIAVSDVRDGMCAAKPDIGRLSVPRLIIKLPRGLADDVAGSGYQIEDETSCVVCMISGKLLFCVGKGCKNCYHLSCLDPPLNDNPSGVWHCIWCVKKKIELGVHSVSQEVESIWDVREAVSDYNVMQSEKQYLVKYQGLAHVHNQWISERKLLLEAPRVVAKFNKKYKVMRWKAEWTVPHRLIQKRKFSFPKHYDGEDRIVLNGYFEWLVKWTGLGYDHATWELENASFLTSAEAMKLMNDYESRHEKAEELSRVSEADKEGKDNFFELSKLSFGDSPEVYNCYLRHVNKLHEYWHKGQNAVVIDHADQERVVKIILFILSLKFVVQRPFLVISTSATLSVWEDEFLHISPYANYVVYKGKNEVRSCIRSMEFYNESGRIMFEVLLSSSDDVVEDLEVLECIPWEAIVIDQCQLSRMSRHFGKIKMLACKMRFLLFSSQIKDSKAYYVSLLSLLDPRHDELNSDNKGLDSDTDSGLLRKQFEHYIAFECNSGSSRFVEYWVPVQLSDLQLEQYCFTLLSNSTLLCSCLRNDQADDALREIIFSTRKCCDHPYLLDQSLRSIVTRGHPSEEYLEVEIKVSGKLQLLDKILLEMKRQDLRVLILYQSIGDSGRDSVGNILDDFLCQRFGKDSYMRIDGRGYVRSKKVAALNMFNDKTTGRFVLLIEDRACLPSIKLSSVDAVILFDSDYDPQNDIKALQRMSISSQFEQLKIFRLYSTFTIEEKLLILAKEGGTLDGNIRSLNRNTCHTLLSWGASYLLHKLDDFHGCKKSVSGSSISSEIFFNDVLSEVLTQLPSKDDNDPTNCTIISKVQQNGIYARNILLLGEKEMHLMDNGPSPPFWTNLLNGRDPQWKIFESSTRVRRKVNYIEISLNESESEDDAIIKKSRKVVNNVVAPVYTKSDKRKLFPVDMEDKCAGAMSAVNQSNPFSLKQEIAQLCQILELPENVQATAASFLEYIIKDYNMRWETKSTGQGLQISLCWIAADLLNYKIDFKESLALAKLHLNFDCKEIEADYIYSKLQNAKKVFARCSENIGVVELNNAKTSNFTSSGHQNSEEGEMQMGLQSHDFSDQQVHATMKKSPDLRREEKNDASSSIREFQKICGKRVEKHLSKHQKDNSKVDRKMRHEREKLEEAPRLDCASIRTRERDISVRFDKLEILDHKKEKLEKHNHQMAIKRKNLEASQLSLGIQEEQLKANLSVQLENKSEKPESSVGDLCLPNNKLKVDSLEPSNMAGIDIDPFQLEKSKSGTQSSSSGNLCPLGLFKVDKLQCGNTNGFDVDPQIVVPNTIPLPKQTETGTVHSVPSEDPDNSINEKTFCSLPMERRPVPAESNTEDDGIEADILETGTTTCCEQHNKAGGTSDCVEDGICVPITSERQRPIKNEHTIHSVVQPSEVIMCHDSMQPNELSSGIDAVTLEQETVSEVVHHNRAATPICGELPTLEVPPTNSSMVQMDINDIQRSSLPSQQVPTGHSLPALPVFMRIQNHQSSVRHASSQEAQVPTQPLIEVPVGLFETPITHLPPLSFTSMPVGGTEAHLQNVPSPSILLGMNDLIFEANRVTPELPQHTCSDPLQKEMERIQQDKEQAFKMLEDKMLLLKHEYTREIEEMHMKYLKLLQDAELAFLQKTQDLEACYNKVHASKLLAVALTLKQGNYKPAEASEIVSSFVCRLIQQTTQRSDPRHDDIFASTATAPPTQVGSHLLAAPSTNPGLPGRPLSSPIMCSQENLQYSNVPRVPVPAPHYQAFRSSSSMSTPQVPNMCSLVPDELRNPPTSVVQSQPTHRLAFESDSIHQPGSGGFADYLNPRSLQGQFPPHDVRTCSTFTLSGQAVKCSSGFAQIPSDVICPSDDDCSTAPERHLAHKKMTTANLD</sequence>
<dbReference type="GO" id="GO:0005524">
    <property type="term" value="F:ATP binding"/>
    <property type="evidence" value="ECO:0007669"/>
    <property type="project" value="UniProtKB-KW"/>
</dbReference>
<keyword evidence="3" id="KW-0547">Nucleotide-binding</keyword>
<comment type="caution">
    <text evidence="12">The sequence shown here is derived from an EMBL/GenBank/DDBJ whole genome shotgun (WGS) entry which is preliminary data.</text>
</comment>
<dbReference type="PANTHER" id="PTHR45623">
    <property type="entry name" value="CHROMODOMAIN-HELICASE-DNA-BINDING PROTEIN 3-RELATED-RELATED"/>
    <property type="match status" value="1"/>
</dbReference>
<dbReference type="Pfam" id="PF00385">
    <property type="entry name" value="Chromo"/>
    <property type="match status" value="1"/>
</dbReference>
<dbReference type="SMART" id="SM00249">
    <property type="entry name" value="PHD"/>
    <property type="match status" value="1"/>
</dbReference>
<dbReference type="InterPro" id="IPR027417">
    <property type="entry name" value="P-loop_NTPase"/>
</dbReference>
<dbReference type="GO" id="GO:0008270">
    <property type="term" value="F:zinc ion binding"/>
    <property type="evidence" value="ECO:0007669"/>
    <property type="project" value="UniProtKB-KW"/>
</dbReference>
<dbReference type="InterPro" id="IPR056882">
    <property type="entry name" value="MOM1_dom"/>
</dbReference>
<keyword evidence="4 8" id="KW-0863">Zinc-finger</keyword>
<dbReference type="Gene3D" id="6.10.250.1310">
    <property type="match status" value="1"/>
</dbReference>
<dbReference type="FunCoup" id="A0A1Q3BJ60">
    <property type="interactions" value="798"/>
</dbReference>
<feature type="region of interest" description="Disordered" evidence="9">
    <location>
        <begin position="1393"/>
        <end position="1416"/>
    </location>
</feature>
<dbReference type="InterPro" id="IPR000330">
    <property type="entry name" value="SNF2_N"/>
</dbReference>
<organism evidence="12 13">
    <name type="scientific">Cephalotus follicularis</name>
    <name type="common">Albany pitcher plant</name>
    <dbReference type="NCBI Taxonomy" id="3775"/>
    <lineage>
        <taxon>Eukaryota</taxon>
        <taxon>Viridiplantae</taxon>
        <taxon>Streptophyta</taxon>
        <taxon>Embryophyta</taxon>
        <taxon>Tracheophyta</taxon>
        <taxon>Spermatophyta</taxon>
        <taxon>Magnoliopsida</taxon>
        <taxon>eudicotyledons</taxon>
        <taxon>Gunneridae</taxon>
        <taxon>Pentapetalae</taxon>
        <taxon>rosids</taxon>
        <taxon>fabids</taxon>
        <taxon>Oxalidales</taxon>
        <taxon>Cephalotaceae</taxon>
        <taxon>Cephalotus</taxon>
    </lineage>
</organism>
<reference evidence="13" key="1">
    <citation type="submission" date="2016-04" db="EMBL/GenBank/DDBJ databases">
        <title>Cephalotus genome sequencing.</title>
        <authorList>
            <person name="Fukushima K."/>
            <person name="Hasebe M."/>
            <person name="Fang X."/>
        </authorList>
    </citation>
    <scope>NUCLEOTIDE SEQUENCE [LARGE SCALE GENOMIC DNA]</scope>
    <source>
        <strain evidence="13">cv. St1</strain>
    </source>
</reference>
<gene>
    <name evidence="12" type="ORF">CFOL_v3_11376</name>
</gene>